<evidence type="ECO:0000256" key="1">
    <source>
        <dbReference type="ARBA" id="ARBA00004496"/>
    </source>
</evidence>
<dbReference type="Gene3D" id="3.40.1170.60">
    <property type="match status" value="1"/>
</dbReference>
<comment type="function">
    <text evidence="16">Poorly processive, error-prone DNA polymerase involved in untargeted mutagenesis. Copies undamaged DNA at stalled replication forks, which arise in vivo from mismatched or misaligned primer ends. These misaligned primers can be extended by PolIV. Exhibits no 3'-5' exonuclease (proofreading) activity. May be involved in translesional synthesis, in conjunction with the beta clamp from PolIII.</text>
</comment>
<dbReference type="OrthoDB" id="9808813at2"/>
<dbReference type="CDD" id="cd03586">
    <property type="entry name" value="PolY_Pol_IV_kappa"/>
    <property type="match status" value="1"/>
</dbReference>
<dbReference type="EMBL" id="CP000859">
    <property type="protein sequence ID" value="ABW66039.1"/>
    <property type="molecule type" value="Genomic_DNA"/>
</dbReference>
<keyword evidence="9 16" id="KW-0479">Metal-binding</keyword>
<dbReference type="InterPro" id="IPR017961">
    <property type="entry name" value="DNA_pol_Y-fam_little_finger"/>
</dbReference>
<keyword evidence="19" id="KW-1185">Reference proteome</keyword>
<dbReference type="FunFam" id="3.40.1170.60:FF:000001">
    <property type="entry name" value="DNA polymerase IV"/>
    <property type="match status" value="1"/>
</dbReference>
<dbReference type="PANTHER" id="PTHR11076">
    <property type="entry name" value="DNA REPAIR POLYMERASE UMUC / TRANSFERASE FAMILY MEMBER"/>
    <property type="match status" value="1"/>
</dbReference>
<keyword evidence="4 16" id="KW-0515">Mutator protein</keyword>
<keyword evidence="6 16" id="KW-0808">Transferase</keyword>
<dbReference type="GO" id="GO:0042276">
    <property type="term" value="P:error-prone translesion synthesis"/>
    <property type="evidence" value="ECO:0007669"/>
    <property type="project" value="TreeGrafter"/>
</dbReference>
<comment type="catalytic activity">
    <reaction evidence="15 16">
        <text>DNA(n) + a 2'-deoxyribonucleoside 5'-triphosphate = DNA(n+1) + diphosphate</text>
        <dbReference type="Rhea" id="RHEA:22508"/>
        <dbReference type="Rhea" id="RHEA-COMP:17339"/>
        <dbReference type="Rhea" id="RHEA-COMP:17340"/>
        <dbReference type="ChEBI" id="CHEBI:33019"/>
        <dbReference type="ChEBI" id="CHEBI:61560"/>
        <dbReference type="ChEBI" id="CHEBI:173112"/>
        <dbReference type="EC" id="2.7.7.7"/>
    </reaction>
</comment>
<dbReference type="FunFam" id="3.30.1490.100:FF:000004">
    <property type="entry name" value="DNA polymerase IV"/>
    <property type="match status" value="1"/>
</dbReference>
<name>A8ZS21_DESOH</name>
<evidence type="ECO:0000256" key="2">
    <source>
        <dbReference type="ARBA" id="ARBA00010945"/>
    </source>
</evidence>
<dbReference type="RefSeq" id="WP_012173658.1">
    <property type="nucleotide sequence ID" value="NC_009943.1"/>
</dbReference>
<dbReference type="GO" id="GO:0005829">
    <property type="term" value="C:cytosol"/>
    <property type="evidence" value="ECO:0007669"/>
    <property type="project" value="TreeGrafter"/>
</dbReference>
<dbReference type="InterPro" id="IPR043128">
    <property type="entry name" value="Rev_trsase/Diguanyl_cyclase"/>
</dbReference>
<dbReference type="InterPro" id="IPR050116">
    <property type="entry name" value="DNA_polymerase-Y"/>
</dbReference>
<feature type="active site" evidence="16">
    <location>
        <position position="101"/>
    </location>
</feature>
<dbReference type="Proteomes" id="UP000008561">
    <property type="component" value="Chromosome"/>
</dbReference>
<dbReference type="InterPro" id="IPR022880">
    <property type="entry name" value="DNApol_IV"/>
</dbReference>
<evidence type="ECO:0000256" key="6">
    <source>
        <dbReference type="ARBA" id="ARBA00022679"/>
    </source>
</evidence>
<evidence type="ECO:0000256" key="8">
    <source>
        <dbReference type="ARBA" id="ARBA00022705"/>
    </source>
</evidence>
<dbReference type="EC" id="2.7.7.7" evidence="16"/>
<organism evidence="18 19">
    <name type="scientific">Desulfosudis oleivorans (strain DSM 6200 / JCM 39069 / Hxd3)</name>
    <name type="common">Desulfococcus oleovorans</name>
    <dbReference type="NCBI Taxonomy" id="96561"/>
    <lineage>
        <taxon>Bacteria</taxon>
        <taxon>Pseudomonadati</taxon>
        <taxon>Thermodesulfobacteriota</taxon>
        <taxon>Desulfobacteria</taxon>
        <taxon>Desulfobacterales</taxon>
        <taxon>Desulfosudaceae</taxon>
        <taxon>Desulfosudis</taxon>
    </lineage>
</organism>
<proteinExistence type="inferred from homology"/>
<reference evidence="18 19" key="1">
    <citation type="submission" date="2007-10" db="EMBL/GenBank/DDBJ databases">
        <title>Complete sequence of Desulfococcus oleovorans Hxd3.</title>
        <authorList>
            <consortium name="US DOE Joint Genome Institute"/>
            <person name="Copeland A."/>
            <person name="Lucas S."/>
            <person name="Lapidus A."/>
            <person name="Barry K."/>
            <person name="Glavina del Rio T."/>
            <person name="Dalin E."/>
            <person name="Tice H."/>
            <person name="Pitluck S."/>
            <person name="Kiss H."/>
            <person name="Brettin T."/>
            <person name="Bruce D."/>
            <person name="Detter J.C."/>
            <person name="Han C."/>
            <person name="Schmutz J."/>
            <person name="Larimer F."/>
            <person name="Land M."/>
            <person name="Hauser L."/>
            <person name="Kyrpides N."/>
            <person name="Kim E."/>
            <person name="Wawrik B."/>
            <person name="Richardson P."/>
        </authorList>
    </citation>
    <scope>NUCLEOTIDE SEQUENCE [LARGE SCALE GENOMIC DNA]</scope>
    <source>
        <strain evidence="19">DSM 6200 / JCM 39069 / Hxd3</strain>
    </source>
</reference>
<dbReference type="GO" id="GO:0006261">
    <property type="term" value="P:DNA-templated DNA replication"/>
    <property type="evidence" value="ECO:0007669"/>
    <property type="project" value="UniProtKB-UniRule"/>
</dbReference>
<keyword evidence="14 16" id="KW-0234">DNA repair</keyword>
<dbReference type="InterPro" id="IPR043502">
    <property type="entry name" value="DNA/RNA_pol_sf"/>
</dbReference>
<dbReference type="HAMAP" id="MF_01113">
    <property type="entry name" value="DNApol_IV"/>
    <property type="match status" value="1"/>
</dbReference>
<keyword evidence="13 16" id="KW-0238">DNA-binding</keyword>
<dbReference type="STRING" id="96561.Dole_0229"/>
<evidence type="ECO:0000256" key="5">
    <source>
        <dbReference type="ARBA" id="ARBA00022490"/>
    </source>
</evidence>
<evidence type="ECO:0000256" key="14">
    <source>
        <dbReference type="ARBA" id="ARBA00023204"/>
    </source>
</evidence>
<dbReference type="NCBIfam" id="NF002677">
    <property type="entry name" value="PRK02406.1"/>
    <property type="match status" value="1"/>
</dbReference>
<dbReference type="Gene3D" id="3.30.70.270">
    <property type="match status" value="1"/>
</dbReference>
<evidence type="ECO:0000256" key="16">
    <source>
        <dbReference type="HAMAP-Rule" id="MF_01113"/>
    </source>
</evidence>
<keyword evidence="12 16" id="KW-0239">DNA-directed DNA polymerase</keyword>
<evidence type="ECO:0000256" key="11">
    <source>
        <dbReference type="ARBA" id="ARBA00022842"/>
    </source>
</evidence>
<evidence type="ECO:0000313" key="19">
    <source>
        <dbReference type="Proteomes" id="UP000008561"/>
    </source>
</evidence>
<comment type="subcellular location">
    <subcellularLocation>
        <location evidence="1 16">Cytoplasm</location>
    </subcellularLocation>
</comment>
<dbReference type="Pfam" id="PF00817">
    <property type="entry name" value="IMS"/>
    <property type="match status" value="1"/>
</dbReference>
<sequence>MILHVDMDAFFASVEQLDHPEWRGRAVVVGRSSGRGVVAAASYEARVFGVHSAMPMSRALKLCPDAIVAPPRMERYKEVSARVMEILDAVSPLVEQVSIDEAYLDISGCERLHGTPETIGKNIKKQVFDTLGITCSVGVAPIKFLAKIASDMNKPDGLMVILPEAADRFIETLPVHKVPGVGSVTKKQLALMGIETLGDVVRLPDGVLSKKLGKFGRRLKELSRGIDDSRVVPWHPAKSVSEETTLSRDTAEKQELRHHLLRQAGDVCRHLQKLNARARVVFIKIKYADFSQTTRQTTLDAPVQSSDTIYRQASALLEKQTLAQKVRLIGVGVTELVVTSGGVQMELFDGEARRDSRWEQVDRSVSAISEKFGKTMVKRGSLDE</sequence>
<dbReference type="InterPro" id="IPR053848">
    <property type="entry name" value="IMS_HHH_1"/>
</dbReference>
<evidence type="ECO:0000259" key="17">
    <source>
        <dbReference type="PROSITE" id="PS50173"/>
    </source>
</evidence>
<keyword evidence="8 16" id="KW-0235">DNA replication</keyword>
<dbReference type="Pfam" id="PF11799">
    <property type="entry name" value="IMS_C"/>
    <property type="match status" value="1"/>
</dbReference>
<dbReference type="InterPro" id="IPR036775">
    <property type="entry name" value="DNA_pol_Y-fam_lit_finger_sf"/>
</dbReference>
<dbReference type="PANTHER" id="PTHR11076:SF33">
    <property type="entry name" value="DNA POLYMERASE KAPPA"/>
    <property type="match status" value="1"/>
</dbReference>
<accession>A8ZS21</accession>
<dbReference type="PROSITE" id="PS50173">
    <property type="entry name" value="UMUC"/>
    <property type="match status" value="1"/>
</dbReference>
<comment type="similarity">
    <text evidence="2 16">Belongs to the DNA polymerase type-Y family.</text>
</comment>
<dbReference type="NCBIfam" id="NF002751">
    <property type="entry name" value="PRK02794.1"/>
    <property type="match status" value="1"/>
</dbReference>
<dbReference type="InterPro" id="IPR001126">
    <property type="entry name" value="UmuC"/>
</dbReference>
<dbReference type="GO" id="GO:0000287">
    <property type="term" value="F:magnesium ion binding"/>
    <property type="evidence" value="ECO:0007669"/>
    <property type="project" value="UniProtKB-UniRule"/>
</dbReference>
<evidence type="ECO:0000256" key="4">
    <source>
        <dbReference type="ARBA" id="ARBA00022457"/>
    </source>
</evidence>
<feature type="binding site" evidence="16">
    <location>
        <position position="6"/>
    </location>
    <ligand>
        <name>Mg(2+)</name>
        <dbReference type="ChEBI" id="CHEBI:18420"/>
    </ligand>
</feature>
<feature type="binding site" evidence="16">
    <location>
        <position position="100"/>
    </location>
    <ligand>
        <name>Mg(2+)</name>
        <dbReference type="ChEBI" id="CHEBI:18420"/>
    </ligand>
</feature>
<comment type="subunit">
    <text evidence="3 16">Monomer.</text>
</comment>
<evidence type="ECO:0000256" key="3">
    <source>
        <dbReference type="ARBA" id="ARBA00011245"/>
    </source>
</evidence>
<keyword evidence="11 16" id="KW-0460">Magnesium</keyword>
<dbReference type="GO" id="GO:0009432">
    <property type="term" value="P:SOS response"/>
    <property type="evidence" value="ECO:0007669"/>
    <property type="project" value="TreeGrafter"/>
</dbReference>
<evidence type="ECO:0000256" key="15">
    <source>
        <dbReference type="ARBA" id="ARBA00049244"/>
    </source>
</evidence>
<dbReference type="Pfam" id="PF21999">
    <property type="entry name" value="IMS_HHH_1"/>
    <property type="match status" value="1"/>
</dbReference>
<feature type="domain" description="UmuC" evidence="17">
    <location>
        <begin position="2"/>
        <end position="182"/>
    </location>
</feature>
<keyword evidence="5 16" id="KW-0963">Cytoplasm</keyword>
<evidence type="ECO:0000256" key="10">
    <source>
        <dbReference type="ARBA" id="ARBA00022763"/>
    </source>
</evidence>
<evidence type="ECO:0000256" key="13">
    <source>
        <dbReference type="ARBA" id="ARBA00023125"/>
    </source>
</evidence>
<dbReference type="eggNOG" id="COG0389">
    <property type="taxonomic scope" value="Bacteria"/>
</dbReference>
<keyword evidence="7 16" id="KW-0548">Nucleotidyltransferase</keyword>
<dbReference type="SUPFAM" id="SSF56672">
    <property type="entry name" value="DNA/RNA polymerases"/>
    <property type="match status" value="1"/>
</dbReference>
<evidence type="ECO:0000256" key="7">
    <source>
        <dbReference type="ARBA" id="ARBA00022695"/>
    </source>
</evidence>
<evidence type="ECO:0000313" key="18">
    <source>
        <dbReference type="EMBL" id="ABW66039.1"/>
    </source>
</evidence>
<dbReference type="GO" id="GO:0003684">
    <property type="term" value="F:damaged DNA binding"/>
    <property type="evidence" value="ECO:0007669"/>
    <property type="project" value="InterPro"/>
</dbReference>
<protein>
    <recommendedName>
        <fullName evidence="16">DNA polymerase IV</fullName>
        <shortName evidence="16">Pol IV</shortName>
        <ecNumber evidence="16">2.7.7.7</ecNumber>
    </recommendedName>
</protein>
<dbReference type="SUPFAM" id="SSF100879">
    <property type="entry name" value="Lesion bypass DNA polymerase (Y-family), little finger domain"/>
    <property type="match status" value="1"/>
</dbReference>
<feature type="site" description="Substrate discrimination" evidence="16">
    <location>
        <position position="11"/>
    </location>
</feature>
<dbReference type="GO" id="GO:0003887">
    <property type="term" value="F:DNA-directed DNA polymerase activity"/>
    <property type="evidence" value="ECO:0007669"/>
    <property type="project" value="UniProtKB-UniRule"/>
</dbReference>
<dbReference type="HOGENOM" id="CLU_012348_1_2_7"/>
<comment type="cofactor">
    <cofactor evidence="16">
        <name>Mg(2+)</name>
        <dbReference type="ChEBI" id="CHEBI:18420"/>
    </cofactor>
    <text evidence="16">Binds 2 magnesium ions per subunit.</text>
</comment>
<dbReference type="KEGG" id="dol:Dole_0229"/>
<dbReference type="GO" id="GO:0006281">
    <property type="term" value="P:DNA repair"/>
    <property type="evidence" value="ECO:0007669"/>
    <property type="project" value="UniProtKB-UniRule"/>
</dbReference>
<dbReference type="AlphaFoldDB" id="A8ZS21"/>
<gene>
    <name evidence="16" type="primary">dinB</name>
    <name evidence="18" type="ordered locus">Dole_0229</name>
</gene>
<keyword evidence="10 16" id="KW-0227">DNA damage</keyword>
<dbReference type="Gene3D" id="3.30.1490.100">
    <property type="entry name" value="DNA polymerase, Y-family, little finger domain"/>
    <property type="match status" value="1"/>
</dbReference>
<evidence type="ECO:0000256" key="12">
    <source>
        <dbReference type="ARBA" id="ARBA00022932"/>
    </source>
</evidence>
<evidence type="ECO:0000256" key="9">
    <source>
        <dbReference type="ARBA" id="ARBA00022723"/>
    </source>
</evidence>
<dbReference type="Gene3D" id="1.10.150.20">
    <property type="entry name" value="5' to 3' exonuclease, C-terminal subdomain"/>
    <property type="match status" value="1"/>
</dbReference>